<dbReference type="KEGG" id="sdn:Sden_2395"/>
<dbReference type="PROSITE" id="PS51891">
    <property type="entry name" value="CENP_V_GFA"/>
    <property type="match status" value="1"/>
</dbReference>
<evidence type="ECO:0000313" key="7">
    <source>
        <dbReference type="Proteomes" id="UP000001982"/>
    </source>
</evidence>
<name>Q12LK1_SHEDO</name>
<keyword evidence="2" id="KW-0479">Metal-binding</keyword>
<keyword evidence="7" id="KW-1185">Reference proteome</keyword>
<dbReference type="RefSeq" id="WP_011496826.1">
    <property type="nucleotide sequence ID" value="NC_007954.1"/>
</dbReference>
<dbReference type="Proteomes" id="UP000001982">
    <property type="component" value="Chromosome"/>
</dbReference>
<keyword evidence="3" id="KW-0862">Zinc</keyword>
<organism evidence="6 7">
    <name type="scientific">Shewanella denitrificans (strain OS217 / ATCC BAA-1090 / DSM 15013)</name>
    <dbReference type="NCBI Taxonomy" id="318161"/>
    <lineage>
        <taxon>Bacteria</taxon>
        <taxon>Pseudomonadati</taxon>
        <taxon>Pseudomonadota</taxon>
        <taxon>Gammaproteobacteria</taxon>
        <taxon>Alteromonadales</taxon>
        <taxon>Shewanellaceae</taxon>
        <taxon>Shewanella</taxon>
    </lineage>
</organism>
<dbReference type="STRING" id="318161.Sden_2395"/>
<proteinExistence type="inferred from homology"/>
<dbReference type="GO" id="GO:0016846">
    <property type="term" value="F:carbon-sulfur lyase activity"/>
    <property type="evidence" value="ECO:0007669"/>
    <property type="project" value="InterPro"/>
</dbReference>
<dbReference type="HOGENOM" id="CLU_055491_6_2_6"/>
<sequence>MKINGTCHCGELAFEAEIDAEKVLVCHCDDCQMLSGSAFRSVVMSKPDGLMFTQGTPKEYIKTAQSGNLRAQGFCGNCGSAIYATSVGEGAKIYGIRLGTVAQRNTLVPKFQIWCSSAQPWLNQLASLPAFPAGPNVDHNKV</sequence>
<keyword evidence="4" id="KW-0456">Lyase</keyword>
<dbReference type="InterPro" id="IPR011057">
    <property type="entry name" value="Mss4-like_sf"/>
</dbReference>
<dbReference type="OrthoDB" id="4188830at2"/>
<dbReference type="Pfam" id="PF04828">
    <property type="entry name" value="GFA"/>
    <property type="match status" value="1"/>
</dbReference>
<evidence type="ECO:0000256" key="4">
    <source>
        <dbReference type="ARBA" id="ARBA00023239"/>
    </source>
</evidence>
<dbReference type="AlphaFoldDB" id="Q12LK1"/>
<evidence type="ECO:0000256" key="2">
    <source>
        <dbReference type="ARBA" id="ARBA00022723"/>
    </source>
</evidence>
<accession>Q12LK1</accession>
<dbReference type="GO" id="GO:0046872">
    <property type="term" value="F:metal ion binding"/>
    <property type="evidence" value="ECO:0007669"/>
    <property type="project" value="UniProtKB-KW"/>
</dbReference>
<dbReference type="eggNOG" id="COG3791">
    <property type="taxonomic scope" value="Bacteria"/>
</dbReference>
<dbReference type="InterPro" id="IPR006913">
    <property type="entry name" value="CENP-V/GFA"/>
</dbReference>
<evidence type="ECO:0000313" key="6">
    <source>
        <dbReference type="EMBL" id="ABE55675.1"/>
    </source>
</evidence>
<dbReference type="Gene3D" id="3.90.1590.10">
    <property type="entry name" value="glutathione-dependent formaldehyde- activating enzyme (gfa)"/>
    <property type="match status" value="1"/>
</dbReference>
<gene>
    <name evidence="6" type="ordered locus">Sden_2395</name>
</gene>
<dbReference type="PANTHER" id="PTHR33337">
    <property type="entry name" value="GFA DOMAIN-CONTAINING PROTEIN"/>
    <property type="match status" value="1"/>
</dbReference>
<comment type="similarity">
    <text evidence="1">Belongs to the Gfa family.</text>
</comment>
<dbReference type="SUPFAM" id="SSF51316">
    <property type="entry name" value="Mss4-like"/>
    <property type="match status" value="1"/>
</dbReference>
<protein>
    <submittedName>
        <fullName evidence="6">Glutathione-dependent formaldehyde-activating, GFA</fullName>
    </submittedName>
</protein>
<dbReference type="PANTHER" id="PTHR33337:SF40">
    <property type="entry name" value="CENP-V_GFA DOMAIN-CONTAINING PROTEIN-RELATED"/>
    <property type="match status" value="1"/>
</dbReference>
<evidence type="ECO:0000259" key="5">
    <source>
        <dbReference type="PROSITE" id="PS51891"/>
    </source>
</evidence>
<feature type="domain" description="CENP-V/GFA" evidence="5">
    <location>
        <begin position="3"/>
        <end position="122"/>
    </location>
</feature>
<evidence type="ECO:0000256" key="3">
    <source>
        <dbReference type="ARBA" id="ARBA00022833"/>
    </source>
</evidence>
<reference evidence="6 7" key="1">
    <citation type="submission" date="2006-03" db="EMBL/GenBank/DDBJ databases">
        <title>Complete sequence of Shewanella denitrificans OS217.</title>
        <authorList>
            <consortium name="US DOE Joint Genome Institute"/>
            <person name="Copeland A."/>
            <person name="Lucas S."/>
            <person name="Lapidus A."/>
            <person name="Barry K."/>
            <person name="Detter J.C."/>
            <person name="Glavina del Rio T."/>
            <person name="Hammon N."/>
            <person name="Israni S."/>
            <person name="Dalin E."/>
            <person name="Tice H."/>
            <person name="Pitluck S."/>
            <person name="Brettin T."/>
            <person name="Bruce D."/>
            <person name="Han C."/>
            <person name="Tapia R."/>
            <person name="Gilna P."/>
            <person name="Kiss H."/>
            <person name="Schmutz J."/>
            <person name="Larimer F."/>
            <person name="Land M."/>
            <person name="Hauser L."/>
            <person name="Kyrpides N."/>
            <person name="Lykidis A."/>
            <person name="Richardson P."/>
        </authorList>
    </citation>
    <scope>NUCLEOTIDE SEQUENCE [LARGE SCALE GENOMIC DNA]</scope>
    <source>
        <strain evidence="7">OS217 / ATCC BAA-1090 / DSM 15013</strain>
    </source>
</reference>
<dbReference type="EMBL" id="CP000302">
    <property type="protein sequence ID" value="ABE55675.1"/>
    <property type="molecule type" value="Genomic_DNA"/>
</dbReference>
<evidence type="ECO:0000256" key="1">
    <source>
        <dbReference type="ARBA" id="ARBA00005495"/>
    </source>
</evidence>